<dbReference type="InterPro" id="IPR036388">
    <property type="entry name" value="WH-like_DNA-bd_sf"/>
</dbReference>
<feature type="compositionally biased region" description="Low complexity" evidence="1">
    <location>
        <begin position="16"/>
        <end position="30"/>
    </location>
</feature>
<comment type="caution">
    <text evidence="2">The sequence shown here is derived from an EMBL/GenBank/DDBJ whole genome shotgun (WGS) entry which is preliminary data.</text>
</comment>
<dbReference type="Gene3D" id="1.10.10.10">
    <property type="entry name" value="Winged helix-like DNA-binding domain superfamily/Winged helix DNA-binding domain"/>
    <property type="match status" value="1"/>
</dbReference>
<gene>
    <name evidence="2" type="ORF">KGA66_26120</name>
</gene>
<dbReference type="EMBL" id="JAGSXH010000161">
    <property type="protein sequence ID" value="MBS2966543.1"/>
    <property type="molecule type" value="Genomic_DNA"/>
</dbReference>
<accession>A0A8J7WS48</accession>
<dbReference type="AlphaFoldDB" id="A0A8J7WS48"/>
<evidence type="ECO:0000313" key="2">
    <source>
        <dbReference type="EMBL" id="MBS2966543.1"/>
    </source>
</evidence>
<dbReference type="RefSeq" id="WP_211471719.1">
    <property type="nucleotide sequence ID" value="NZ_JAGSXH010000161.1"/>
</dbReference>
<evidence type="ECO:0000313" key="3">
    <source>
        <dbReference type="Proteomes" id="UP000677913"/>
    </source>
</evidence>
<dbReference type="Proteomes" id="UP000677913">
    <property type="component" value="Unassembled WGS sequence"/>
</dbReference>
<evidence type="ECO:0000256" key="1">
    <source>
        <dbReference type="SAM" id="MobiDB-lite"/>
    </source>
</evidence>
<feature type="region of interest" description="Disordered" evidence="1">
    <location>
        <begin position="1"/>
        <end position="30"/>
    </location>
</feature>
<organism evidence="2 3">
    <name type="scientific">Actinocrinis puniceicyclus</name>
    <dbReference type="NCBI Taxonomy" id="977794"/>
    <lineage>
        <taxon>Bacteria</taxon>
        <taxon>Bacillati</taxon>
        <taxon>Actinomycetota</taxon>
        <taxon>Actinomycetes</taxon>
        <taxon>Catenulisporales</taxon>
        <taxon>Actinospicaceae</taxon>
        <taxon>Actinocrinis</taxon>
    </lineage>
</organism>
<keyword evidence="3" id="KW-1185">Reference proteome</keyword>
<dbReference type="SUPFAM" id="SSF46785">
    <property type="entry name" value="Winged helix' DNA-binding domain"/>
    <property type="match status" value="1"/>
</dbReference>
<name>A0A8J7WS48_9ACTN</name>
<proteinExistence type="predicted"/>
<protein>
    <submittedName>
        <fullName evidence="2">MarR family transcriptional regulator</fullName>
    </submittedName>
</protein>
<dbReference type="InterPro" id="IPR036390">
    <property type="entry name" value="WH_DNA-bd_sf"/>
</dbReference>
<sequence length="240" mass="23984">MADKGKTMRKTRGKPDAGPDAPASDATTSPAAAVADAAARAVVGRAVPFPAGVPGGQAARKVWGVLVSADAEMTATAITVAAGVARATASTTLNALEKAGAVLRIPGDAKSGTPDLWVLAGGVREGIGVACTPMTAESATSVDTEPSMPSAAQLCAVSGRPKRERGQLEMEVLGVLVAEYPAEFGPTALSRKLDGASSGAIANALEKLSGLGKVLRTCDAPKRYRAMDPPAVAEAQPAAA</sequence>
<reference evidence="2" key="1">
    <citation type="submission" date="2021-04" db="EMBL/GenBank/DDBJ databases">
        <title>Genome based classification of Actinospica acidithermotolerans sp. nov., an actinobacterium isolated from an Indonesian hot spring.</title>
        <authorList>
            <person name="Kusuma A.B."/>
            <person name="Putra K.E."/>
            <person name="Nafisah S."/>
            <person name="Loh J."/>
            <person name="Nouioui I."/>
            <person name="Goodfellow M."/>
        </authorList>
    </citation>
    <scope>NUCLEOTIDE SEQUENCE</scope>
    <source>
        <strain evidence="2">DSM 45618</strain>
    </source>
</reference>